<feature type="transmembrane region" description="Helical" evidence="1">
    <location>
        <begin position="152"/>
        <end position="174"/>
    </location>
</feature>
<organism evidence="2 3">
    <name type="scientific">Candidatus Onthenecus intestinigallinarum</name>
    <dbReference type="NCBI Taxonomy" id="2840875"/>
    <lineage>
        <taxon>Bacteria</taxon>
        <taxon>Bacillati</taxon>
        <taxon>Bacillota</taxon>
        <taxon>Clostridia</taxon>
        <taxon>Eubacteriales</taxon>
        <taxon>Candidatus Onthenecus</taxon>
    </lineage>
</organism>
<dbReference type="Proteomes" id="UP000886887">
    <property type="component" value="Unassembled WGS sequence"/>
</dbReference>
<dbReference type="AlphaFoldDB" id="A0A9D1CQ76"/>
<feature type="transmembrane region" description="Helical" evidence="1">
    <location>
        <begin position="6"/>
        <end position="25"/>
    </location>
</feature>
<name>A0A9D1CQ76_9FIRM</name>
<feature type="transmembrane region" description="Helical" evidence="1">
    <location>
        <begin position="241"/>
        <end position="264"/>
    </location>
</feature>
<protein>
    <submittedName>
        <fullName evidence="2">Uncharacterized protein</fullName>
    </submittedName>
</protein>
<keyword evidence="1" id="KW-0812">Transmembrane</keyword>
<comment type="caution">
    <text evidence="2">The sequence shown here is derived from an EMBL/GenBank/DDBJ whole genome shotgun (WGS) entry which is preliminary data.</text>
</comment>
<accession>A0A9D1CQ76</accession>
<dbReference type="EMBL" id="DVFJ01000009">
    <property type="protein sequence ID" value="HIQ71152.1"/>
    <property type="molecule type" value="Genomic_DNA"/>
</dbReference>
<keyword evidence="1" id="KW-0472">Membrane</keyword>
<evidence type="ECO:0000313" key="3">
    <source>
        <dbReference type="Proteomes" id="UP000886887"/>
    </source>
</evidence>
<reference evidence="2" key="2">
    <citation type="journal article" date="2021" name="PeerJ">
        <title>Extensive microbial diversity within the chicken gut microbiome revealed by metagenomics and culture.</title>
        <authorList>
            <person name="Gilroy R."/>
            <person name="Ravi A."/>
            <person name="Getino M."/>
            <person name="Pursley I."/>
            <person name="Horton D.L."/>
            <person name="Alikhan N.F."/>
            <person name="Baker D."/>
            <person name="Gharbi K."/>
            <person name="Hall N."/>
            <person name="Watson M."/>
            <person name="Adriaenssens E.M."/>
            <person name="Foster-Nyarko E."/>
            <person name="Jarju S."/>
            <person name="Secka A."/>
            <person name="Antonio M."/>
            <person name="Oren A."/>
            <person name="Chaudhuri R.R."/>
            <person name="La Ragione R."/>
            <person name="Hildebrand F."/>
            <person name="Pallen M.J."/>
        </authorList>
    </citation>
    <scope>NUCLEOTIDE SEQUENCE</scope>
    <source>
        <strain evidence="2">ChiSxjej2B14-6234</strain>
    </source>
</reference>
<proteinExistence type="predicted"/>
<gene>
    <name evidence="2" type="ORF">IAB73_02955</name>
</gene>
<keyword evidence="1" id="KW-1133">Transmembrane helix</keyword>
<reference evidence="2" key="1">
    <citation type="submission" date="2020-10" db="EMBL/GenBank/DDBJ databases">
        <authorList>
            <person name="Gilroy R."/>
        </authorList>
    </citation>
    <scope>NUCLEOTIDE SEQUENCE</scope>
    <source>
        <strain evidence="2">ChiSxjej2B14-6234</strain>
    </source>
</reference>
<feature type="transmembrane region" description="Helical" evidence="1">
    <location>
        <begin position="186"/>
        <end position="209"/>
    </location>
</feature>
<feature type="transmembrane region" description="Helical" evidence="1">
    <location>
        <begin position="46"/>
        <end position="66"/>
    </location>
</feature>
<evidence type="ECO:0000256" key="1">
    <source>
        <dbReference type="SAM" id="Phobius"/>
    </source>
</evidence>
<evidence type="ECO:0000313" key="2">
    <source>
        <dbReference type="EMBL" id="HIQ71152.1"/>
    </source>
</evidence>
<sequence>MIFELPLALALSCLLAELPAIYDALRALPMRLHRLLEGRIARRRPQTASALAAWATLACMALAGALGALHPALRVALLALALPARAVAQRTMDVRARLDAGDVPAAAALAGGEGNMTYEQVVRAACAALGRTFCSAVFAPALLALLLTPLRLGAAAAWAFMAAAGLASGSRRMAQAVDACLRPARWLLAALCALCTALCGLEMDAALAALRTPSDERLACVVRAAVGIGDEPTHAPLAGDLVQATLLLSLALSLAVILETLLLLPLMR</sequence>